<dbReference type="Gene3D" id="3.40.50.720">
    <property type="entry name" value="NAD(P)-binding Rossmann-like Domain"/>
    <property type="match status" value="1"/>
</dbReference>
<dbReference type="InterPro" id="IPR000182">
    <property type="entry name" value="GNAT_dom"/>
</dbReference>
<dbReference type="Pfam" id="PF13607">
    <property type="entry name" value="Succ_CoA_lig"/>
    <property type="match status" value="1"/>
</dbReference>
<accession>A0ABX7RDV4</accession>
<gene>
    <name evidence="5" type="ORF">HIV01_003310</name>
</gene>
<name>A0ABX7RDV4_9GAMM</name>
<dbReference type="InterPro" id="IPR051538">
    <property type="entry name" value="Acyl-CoA_Synth/Transferase"/>
</dbReference>
<sequence length="910" mass="97686">MSTYSLESVFNPRSVAVVGGSTREQSAGRAVLRNLVDGGFAGQVGLVNPNFDEIEGVTAVPRIKDLAWTPELVVIAAPHSLVPRFASAAAEKGASAAVVLNTGMGQGAHSPAAELASVARAHGLRIVGPNSLGILAPHARLNASFAAHAALPGDLAVISQSAAIAAALVEWGARRSLGFSAVASLGDALDVDFADLLDYFARDRHTRAILLYVESIRDARKFLSAARAAARLKPVVVVKSDRHSRRAVDVRTHSAALATPDAVYAAAFHRAGMLRVSALDELFAAAETLGRTHAFPGRRLAIFANGRGTGMLAADRLVDMGGTLAQLSEQTVQQLDAVAASAWPRTNPVDINGDADNAAYTQAVNAVLADSGNDAVLALNVPTALIGADSRAQALADAKAQAMKAGGRKPVFAVWLGKDESASARLNAARIPTYATEADAVRGFMYLVRHREAQQALMETPPSMPDDLEVDTAAARAVVDAALESGRGWLDPIEVARVLGAYGIDITPTLAARDADEAVQLATPLLADGTPVAVKILSPDISHKSDVDGVRLNLFTPQAVREAVDAIVQRARDCRSDARIDGVTIQPMVMRPLARELIMGMVDDDTFGPVIVFGRGGTAVEVIDDKALALPPLDLRLAHEMIGRTRVSRILKGYRDVPAADERAVAMALVKLAQLVADIPEIREVDINPLLADRDGIIAVDARIGVSTSRTLHKGPGHPRFAIRPYPKEWERTLELSDGSNAFLRPVRPEDDELFRRFFTKVTDEDLRLRFFQTIRHFSHEFIAQLTQLDYARSIALVAIDPDDGEMLGAVRLHADANYDHGEYGILVRSDLKGHGLGWRLMQTIIEYARWLGLRSIEGEVLQENRTMLDMCRRLGFTLTTNPGDTTVVTVSLPIEQPTSRSERQTSPVA</sequence>
<organism evidence="5 6">
    <name type="scientific">Lysobacter arenosi</name>
    <dbReference type="NCBI Taxonomy" id="2795387"/>
    <lineage>
        <taxon>Bacteria</taxon>
        <taxon>Pseudomonadati</taxon>
        <taxon>Pseudomonadota</taxon>
        <taxon>Gammaproteobacteria</taxon>
        <taxon>Lysobacterales</taxon>
        <taxon>Lysobacteraceae</taxon>
        <taxon>Lysobacter</taxon>
    </lineage>
</organism>
<dbReference type="InterPro" id="IPR032875">
    <property type="entry name" value="Succ_CoA_lig_flav_dom"/>
</dbReference>
<evidence type="ECO:0000259" key="4">
    <source>
        <dbReference type="PROSITE" id="PS51186"/>
    </source>
</evidence>
<dbReference type="Pfam" id="PF13549">
    <property type="entry name" value="ATP-grasp_5"/>
    <property type="match status" value="1"/>
</dbReference>
<dbReference type="SUPFAM" id="SSF55729">
    <property type="entry name" value="Acyl-CoA N-acyltransferases (Nat)"/>
    <property type="match status" value="1"/>
</dbReference>
<keyword evidence="3" id="KW-0067">ATP-binding</keyword>
<keyword evidence="2" id="KW-0547">Nucleotide-binding</keyword>
<dbReference type="SUPFAM" id="SSF51735">
    <property type="entry name" value="NAD(P)-binding Rossmann-fold domains"/>
    <property type="match status" value="1"/>
</dbReference>
<dbReference type="SUPFAM" id="SSF56059">
    <property type="entry name" value="Glutathione synthetase ATP-binding domain-like"/>
    <property type="match status" value="1"/>
</dbReference>
<dbReference type="RefSeq" id="WP_200604928.1">
    <property type="nucleotide sequence ID" value="NZ_CP071517.1"/>
</dbReference>
<dbReference type="InterPro" id="IPR013815">
    <property type="entry name" value="ATP_grasp_subdomain_1"/>
</dbReference>
<dbReference type="Proteomes" id="UP000663400">
    <property type="component" value="Chromosome"/>
</dbReference>
<evidence type="ECO:0000256" key="1">
    <source>
        <dbReference type="ARBA" id="ARBA00022598"/>
    </source>
</evidence>
<dbReference type="GO" id="GO:0016874">
    <property type="term" value="F:ligase activity"/>
    <property type="evidence" value="ECO:0007669"/>
    <property type="project" value="UniProtKB-KW"/>
</dbReference>
<evidence type="ECO:0000256" key="2">
    <source>
        <dbReference type="ARBA" id="ARBA00022741"/>
    </source>
</evidence>
<feature type="domain" description="N-acetyltransferase" evidence="4">
    <location>
        <begin position="742"/>
        <end position="896"/>
    </location>
</feature>
<proteinExistence type="predicted"/>
<dbReference type="PANTHER" id="PTHR43334:SF1">
    <property type="entry name" value="3-HYDROXYPROPIONATE--COA LIGASE [ADP-FORMING]"/>
    <property type="match status" value="1"/>
</dbReference>
<keyword evidence="1 5" id="KW-0436">Ligase</keyword>
<evidence type="ECO:0000313" key="6">
    <source>
        <dbReference type="Proteomes" id="UP000663400"/>
    </source>
</evidence>
<dbReference type="Gene3D" id="3.30.470.20">
    <property type="entry name" value="ATP-grasp fold, B domain"/>
    <property type="match status" value="1"/>
</dbReference>
<dbReference type="Gene3D" id="3.40.630.30">
    <property type="match status" value="1"/>
</dbReference>
<dbReference type="PANTHER" id="PTHR43334">
    <property type="entry name" value="ACETATE--COA LIGASE [ADP-FORMING]"/>
    <property type="match status" value="1"/>
</dbReference>
<evidence type="ECO:0000313" key="5">
    <source>
        <dbReference type="EMBL" id="QSX75572.1"/>
    </source>
</evidence>
<dbReference type="PROSITE" id="PS51186">
    <property type="entry name" value="GNAT"/>
    <property type="match status" value="1"/>
</dbReference>
<reference evidence="5 6" key="1">
    <citation type="submission" date="2021-02" db="EMBL/GenBank/DDBJ databases">
        <title>Lysobacter arenosi sp. nov., isolated from soil of gangwondo yeongwol, south Korea.</title>
        <authorList>
            <person name="Kim K.R."/>
            <person name="Kim K.H."/>
            <person name="Jeon C.O."/>
        </authorList>
    </citation>
    <scope>NUCLEOTIDE SEQUENCE [LARGE SCALE GENOMIC DNA]</scope>
    <source>
        <strain evidence="5 6">R7</strain>
    </source>
</reference>
<dbReference type="Gene3D" id="3.40.50.261">
    <property type="entry name" value="Succinyl-CoA synthetase domains"/>
    <property type="match status" value="2"/>
</dbReference>
<dbReference type="Gene3D" id="3.30.1490.20">
    <property type="entry name" value="ATP-grasp fold, A domain"/>
    <property type="match status" value="1"/>
</dbReference>
<dbReference type="SUPFAM" id="SSF52210">
    <property type="entry name" value="Succinyl-CoA synthetase domains"/>
    <property type="match status" value="2"/>
</dbReference>
<dbReference type="InterPro" id="IPR016181">
    <property type="entry name" value="Acyl_CoA_acyltransferase"/>
</dbReference>
<dbReference type="InterPro" id="IPR003781">
    <property type="entry name" value="CoA-bd"/>
</dbReference>
<protein>
    <submittedName>
        <fullName evidence="5">Bifunctional acetate--CoA ligase family protein/GNAT family N-acetyltransferase</fullName>
    </submittedName>
</protein>
<dbReference type="Pfam" id="PF13380">
    <property type="entry name" value="CoA_binding_2"/>
    <property type="match status" value="1"/>
</dbReference>
<dbReference type="InterPro" id="IPR036291">
    <property type="entry name" value="NAD(P)-bd_dom_sf"/>
</dbReference>
<dbReference type="EMBL" id="CP071517">
    <property type="protein sequence ID" value="QSX75572.1"/>
    <property type="molecule type" value="Genomic_DNA"/>
</dbReference>
<dbReference type="InterPro" id="IPR016102">
    <property type="entry name" value="Succinyl-CoA_synth-like"/>
</dbReference>
<evidence type="ECO:0000256" key="3">
    <source>
        <dbReference type="ARBA" id="ARBA00022840"/>
    </source>
</evidence>
<keyword evidence="6" id="KW-1185">Reference proteome</keyword>
<dbReference type="Pfam" id="PF00583">
    <property type="entry name" value="Acetyltransf_1"/>
    <property type="match status" value="1"/>
</dbReference>
<dbReference type="SMART" id="SM00881">
    <property type="entry name" value="CoA_binding"/>
    <property type="match status" value="1"/>
</dbReference>
<dbReference type="CDD" id="cd04301">
    <property type="entry name" value="NAT_SF"/>
    <property type="match status" value="1"/>
</dbReference>